<keyword evidence="3" id="KW-1185">Reference proteome</keyword>
<evidence type="ECO:0000256" key="1">
    <source>
        <dbReference type="SAM" id="MobiDB-lite"/>
    </source>
</evidence>
<organism evidence="2 3">
    <name type="scientific">Trichoderma harzianum CBS 226.95</name>
    <dbReference type="NCBI Taxonomy" id="983964"/>
    <lineage>
        <taxon>Eukaryota</taxon>
        <taxon>Fungi</taxon>
        <taxon>Dikarya</taxon>
        <taxon>Ascomycota</taxon>
        <taxon>Pezizomycotina</taxon>
        <taxon>Sordariomycetes</taxon>
        <taxon>Hypocreomycetidae</taxon>
        <taxon>Hypocreales</taxon>
        <taxon>Hypocreaceae</taxon>
        <taxon>Trichoderma</taxon>
    </lineage>
</organism>
<dbReference type="RefSeq" id="XP_024775818.1">
    <property type="nucleotide sequence ID" value="XM_024919014.1"/>
</dbReference>
<feature type="compositionally biased region" description="Polar residues" evidence="1">
    <location>
        <begin position="20"/>
        <end position="29"/>
    </location>
</feature>
<accession>A0A2T4AGC3</accession>
<protein>
    <submittedName>
        <fullName evidence="2">Uncharacterized protein</fullName>
    </submittedName>
</protein>
<dbReference type="EMBL" id="KZ679679">
    <property type="protein sequence ID" value="PTB56141.1"/>
    <property type="molecule type" value="Genomic_DNA"/>
</dbReference>
<proteinExistence type="predicted"/>
<gene>
    <name evidence="2" type="ORF">M431DRAFT_507786</name>
</gene>
<name>A0A2T4AGC3_TRIHA</name>
<sequence length="140" mass="15269">MPKNTLPPMAQWARSIQNSSALRPPNTGQIKKIRGFRGVTSGDHPGRPGGGRYGQSLTPKRSHSPVMSSKHCPLSVPGAVISLPRRRCSTVRQRPNCVSGLVLTAWAYDNGSLVADPTFFRSSLVQLAFYDLVPCREVQV</sequence>
<evidence type="ECO:0000313" key="3">
    <source>
        <dbReference type="Proteomes" id="UP000241690"/>
    </source>
</evidence>
<dbReference type="Proteomes" id="UP000241690">
    <property type="component" value="Unassembled WGS sequence"/>
</dbReference>
<evidence type="ECO:0000313" key="2">
    <source>
        <dbReference type="EMBL" id="PTB56141.1"/>
    </source>
</evidence>
<dbReference type="AlphaFoldDB" id="A0A2T4AGC3"/>
<feature type="region of interest" description="Disordered" evidence="1">
    <location>
        <begin position="20"/>
        <end position="71"/>
    </location>
</feature>
<reference evidence="2 3" key="1">
    <citation type="submission" date="2016-07" db="EMBL/GenBank/DDBJ databases">
        <title>Multiple horizontal gene transfer events from other fungi enriched the ability of initially mycotrophic Trichoderma (Ascomycota) to feed on dead plant biomass.</title>
        <authorList>
            <consortium name="DOE Joint Genome Institute"/>
            <person name="Aerts A."/>
            <person name="Atanasova L."/>
            <person name="Chenthamara K."/>
            <person name="Zhang J."/>
            <person name="Grujic M."/>
            <person name="Henrissat B."/>
            <person name="Kuo A."/>
            <person name="Salamov A."/>
            <person name="Lipzen A."/>
            <person name="Labutti K."/>
            <person name="Barry K."/>
            <person name="Miao Y."/>
            <person name="Rahimi M.J."/>
            <person name="Shen Q."/>
            <person name="Grigoriev I.V."/>
            <person name="Kubicek C.P."/>
            <person name="Druzhinina I.S."/>
        </authorList>
    </citation>
    <scope>NUCLEOTIDE SEQUENCE [LARGE SCALE GENOMIC DNA]</scope>
    <source>
        <strain evidence="2 3">CBS 226.95</strain>
    </source>
</reference>
<dbReference type="GeneID" id="36627583"/>